<comment type="similarity">
    <text evidence="7">Belongs to the AP2/ERF transcription factor family. ERF subfamily.</text>
</comment>
<evidence type="ECO:0000313" key="11">
    <source>
        <dbReference type="EMBL" id="OTG16580.1"/>
    </source>
</evidence>
<evidence type="ECO:0000256" key="2">
    <source>
        <dbReference type="ARBA" id="ARBA00023015"/>
    </source>
</evidence>
<dbReference type="GO" id="GO:0005634">
    <property type="term" value="C:nucleus"/>
    <property type="evidence" value="ECO:0007669"/>
    <property type="project" value="UniProtKB-SubCell"/>
</dbReference>
<feature type="domain" description="AP2/ERF" evidence="9">
    <location>
        <begin position="29"/>
        <end position="87"/>
    </location>
</feature>
<dbReference type="InterPro" id="IPR036955">
    <property type="entry name" value="AP2/ERF_dom_sf"/>
</dbReference>
<feature type="compositionally biased region" description="Polar residues" evidence="8">
    <location>
        <begin position="1"/>
        <end position="17"/>
    </location>
</feature>
<sequence>MAIRTHSNSTNDINNPHTHAPTAGSRHPMYHGIRCRLKTGKWVSEIRVPHTSTRIWLGTYPTPEMAAAAYDAAALTLKGSHALLNFPDSVLTDPLPECPSADDICAVAARAAAARRHPSNKEETGSSTRGEFMDHKEETGRSTRGEFMDHDAVFDMPNMLSDMAEGMLLSPPRMNSIPPHENQYEDCYGGWNLWDY</sequence>
<dbReference type="PANTHER" id="PTHR31839:SF85">
    <property type="entry name" value="AP2_ERF DOMAIN-CONTAINING PROTEIN"/>
    <property type="match status" value="1"/>
</dbReference>
<name>A0A251TZR6_HELAN</name>
<evidence type="ECO:0000256" key="3">
    <source>
        <dbReference type="ARBA" id="ARBA00023125"/>
    </source>
</evidence>
<keyword evidence="6" id="KW-0539">Nucleus</keyword>
<dbReference type="InterPro" id="IPR001471">
    <property type="entry name" value="AP2/ERF_dom"/>
</dbReference>
<feature type="compositionally biased region" description="Basic and acidic residues" evidence="8">
    <location>
        <begin position="131"/>
        <end position="142"/>
    </location>
</feature>
<keyword evidence="5" id="KW-0804">Transcription</keyword>
<gene>
    <name evidence="11" type="ORF">HannXRQ_Chr09g0272911</name>
    <name evidence="10" type="ORF">HanXRQr2_Chr09g0411541</name>
</gene>
<dbReference type="SMART" id="SM00380">
    <property type="entry name" value="AP2"/>
    <property type="match status" value="1"/>
</dbReference>
<dbReference type="CDD" id="cd00018">
    <property type="entry name" value="AP2"/>
    <property type="match status" value="1"/>
</dbReference>
<evidence type="ECO:0000256" key="5">
    <source>
        <dbReference type="ARBA" id="ARBA00023163"/>
    </source>
</evidence>
<reference evidence="11" key="2">
    <citation type="submission" date="2017-02" db="EMBL/GenBank/DDBJ databases">
        <title>Sunflower complete genome.</title>
        <authorList>
            <person name="Langlade N."/>
            <person name="Munos S."/>
        </authorList>
    </citation>
    <scope>NUCLEOTIDE SEQUENCE [LARGE SCALE GENOMIC DNA]</scope>
    <source>
        <tissue evidence="11">Leaves</tissue>
    </source>
</reference>
<keyword evidence="2" id="KW-0805">Transcription regulation</keyword>
<comment type="subcellular location">
    <subcellularLocation>
        <location evidence="1">Nucleus</location>
    </subcellularLocation>
</comment>
<dbReference type="OrthoDB" id="1932364at2759"/>
<dbReference type="Gene3D" id="3.30.730.10">
    <property type="entry name" value="AP2/ERF domain"/>
    <property type="match status" value="1"/>
</dbReference>
<dbReference type="EMBL" id="CM007898">
    <property type="protein sequence ID" value="OTG16580.1"/>
    <property type="molecule type" value="Genomic_DNA"/>
</dbReference>
<reference evidence="10 12" key="1">
    <citation type="journal article" date="2017" name="Nature">
        <title>The sunflower genome provides insights into oil metabolism, flowering and Asterid evolution.</title>
        <authorList>
            <person name="Badouin H."/>
            <person name="Gouzy J."/>
            <person name="Grassa C.J."/>
            <person name="Murat F."/>
            <person name="Staton S.E."/>
            <person name="Cottret L."/>
            <person name="Lelandais-Briere C."/>
            <person name="Owens G.L."/>
            <person name="Carrere S."/>
            <person name="Mayjonade B."/>
            <person name="Legrand L."/>
            <person name="Gill N."/>
            <person name="Kane N.C."/>
            <person name="Bowers J.E."/>
            <person name="Hubner S."/>
            <person name="Bellec A."/>
            <person name="Berard A."/>
            <person name="Berges H."/>
            <person name="Blanchet N."/>
            <person name="Boniface M.C."/>
            <person name="Brunel D."/>
            <person name="Catrice O."/>
            <person name="Chaidir N."/>
            <person name="Claudel C."/>
            <person name="Donnadieu C."/>
            <person name="Faraut T."/>
            <person name="Fievet G."/>
            <person name="Helmstetter N."/>
            <person name="King M."/>
            <person name="Knapp S.J."/>
            <person name="Lai Z."/>
            <person name="Le Paslier M.C."/>
            <person name="Lippi Y."/>
            <person name="Lorenzon L."/>
            <person name="Mandel J.R."/>
            <person name="Marage G."/>
            <person name="Marchand G."/>
            <person name="Marquand E."/>
            <person name="Bret-Mestries E."/>
            <person name="Morien E."/>
            <person name="Nambeesan S."/>
            <person name="Nguyen T."/>
            <person name="Pegot-Espagnet P."/>
            <person name="Pouilly N."/>
            <person name="Raftis F."/>
            <person name="Sallet E."/>
            <person name="Schiex T."/>
            <person name="Thomas J."/>
            <person name="Vandecasteele C."/>
            <person name="Vares D."/>
            <person name="Vear F."/>
            <person name="Vautrin S."/>
            <person name="Crespi M."/>
            <person name="Mangin B."/>
            <person name="Burke J.M."/>
            <person name="Salse J."/>
            <person name="Munos S."/>
            <person name="Vincourt P."/>
            <person name="Rieseberg L.H."/>
            <person name="Langlade N.B."/>
        </authorList>
    </citation>
    <scope>NUCLEOTIDE SEQUENCE [LARGE SCALE GENOMIC DNA]</scope>
    <source>
        <strain evidence="12">cv. SF193</strain>
        <tissue evidence="10">Leaves</tissue>
    </source>
</reference>
<dbReference type="Pfam" id="PF00847">
    <property type="entry name" value="AP2"/>
    <property type="match status" value="1"/>
</dbReference>
<keyword evidence="3 11" id="KW-0238">DNA-binding</keyword>
<feature type="region of interest" description="Disordered" evidence="8">
    <location>
        <begin position="114"/>
        <end position="142"/>
    </location>
</feature>
<dbReference type="GO" id="GO:0003677">
    <property type="term" value="F:DNA binding"/>
    <property type="evidence" value="ECO:0007669"/>
    <property type="project" value="UniProtKB-KW"/>
</dbReference>
<dbReference type="InParanoid" id="A0A251TZR6"/>
<dbReference type="AlphaFoldDB" id="A0A251TZR6"/>
<evidence type="ECO:0000313" key="10">
    <source>
        <dbReference type="EMBL" id="KAF5792928.1"/>
    </source>
</evidence>
<keyword evidence="4" id="KW-0010">Activator</keyword>
<dbReference type="SUPFAM" id="SSF54171">
    <property type="entry name" value="DNA-binding domain"/>
    <property type="match status" value="1"/>
</dbReference>
<evidence type="ECO:0000259" key="9">
    <source>
        <dbReference type="PROSITE" id="PS51032"/>
    </source>
</evidence>
<dbReference type="Proteomes" id="UP000215914">
    <property type="component" value="Chromosome 9"/>
</dbReference>
<evidence type="ECO:0000313" key="12">
    <source>
        <dbReference type="Proteomes" id="UP000215914"/>
    </source>
</evidence>
<evidence type="ECO:0000256" key="8">
    <source>
        <dbReference type="SAM" id="MobiDB-lite"/>
    </source>
</evidence>
<evidence type="ECO:0000256" key="1">
    <source>
        <dbReference type="ARBA" id="ARBA00004123"/>
    </source>
</evidence>
<dbReference type="PROSITE" id="PS51032">
    <property type="entry name" value="AP2_ERF"/>
    <property type="match status" value="1"/>
</dbReference>
<reference evidence="10" key="3">
    <citation type="submission" date="2020-06" db="EMBL/GenBank/DDBJ databases">
        <title>Helianthus annuus Genome sequencing and assembly Release 2.</title>
        <authorList>
            <person name="Gouzy J."/>
            <person name="Langlade N."/>
            <person name="Munos S."/>
        </authorList>
    </citation>
    <scope>NUCLEOTIDE SEQUENCE</scope>
    <source>
        <tissue evidence="10">Leaves</tissue>
    </source>
</reference>
<proteinExistence type="inferred from homology"/>
<evidence type="ECO:0000256" key="4">
    <source>
        <dbReference type="ARBA" id="ARBA00023159"/>
    </source>
</evidence>
<dbReference type="InterPro" id="IPR016177">
    <property type="entry name" value="DNA-bd_dom_sf"/>
</dbReference>
<feature type="region of interest" description="Disordered" evidence="8">
    <location>
        <begin position="1"/>
        <end position="28"/>
    </location>
</feature>
<evidence type="ECO:0000256" key="6">
    <source>
        <dbReference type="ARBA" id="ARBA00023242"/>
    </source>
</evidence>
<dbReference type="EMBL" id="MNCJ02000324">
    <property type="protein sequence ID" value="KAF5792928.1"/>
    <property type="molecule type" value="Genomic_DNA"/>
</dbReference>
<dbReference type="PANTHER" id="PTHR31839">
    <property type="entry name" value="DEHYDRATION-RESPONSIVE ELEMENT-BINDING PROTEIN 1D"/>
    <property type="match status" value="1"/>
</dbReference>
<dbReference type="InterPro" id="IPR045277">
    <property type="entry name" value="DRE1A-I"/>
</dbReference>
<dbReference type="GO" id="GO:0003700">
    <property type="term" value="F:DNA-binding transcription factor activity"/>
    <property type="evidence" value="ECO:0007669"/>
    <property type="project" value="InterPro"/>
</dbReference>
<dbReference type="Gramene" id="mRNA:HanXRQr2_Chr09g0411541">
    <property type="protein sequence ID" value="CDS:HanXRQr2_Chr09g0411541.1"/>
    <property type="gene ID" value="HanXRQr2_Chr09g0411541"/>
</dbReference>
<organism evidence="11 12">
    <name type="scientific">Helianthus annuus</name>
    <name type="common">Common sunflower</name>
    <dbReference type="NCBI Taxonomy" id="4232"/>
    <lineage>
        <taxon>Eukaryota</taxon>
        <taxon>Viridiplantae</taxon>
        <taxon>Streptophyta</taxon>
        <taxon>Embryophyta</taxon>
        <taxon>Tracheophyta</taxon>
        <taxon>Spermatophyta</taxon>
        <taxon>Magnoliopsida</taxon>
        <taxon>eudicotyledons</taxon>
        <taxon>Gunneridae</taxon>
        <taxon>Pentapetalae</taxon>
        <taxon>asterids</taxon>
        <taxon>campanulids</taxon>
        <taxon>Asterales</taxon>
        <taxon>Asteraceae</taxon>
        <taxon>Asteroideae</taxon>
        <taxon>Heliantheae alliance</taxon>
        <taxon>Heliantheae</taxon>
        <taxon>Helianthus</taxon>
    </lineage>
</organism>
<accession>A0A251TZR6</accession>
<keyword evidence="12" id="KW-1185">Reference proteome</keyword>
<protein>
    <submittedName>
        <fullName evidence="11">Putative DNA-binding domain-containing protein</fullName>
    </submittedName>
    <submittedName>
        <fullName evidence="10">Transcription factor AP2-EREBP family</fullName>
    </submittedName>
</protein>
<dbReference type="OMA" id="PRMNDSP"/>
<evidence type="ECO:0000256" key="7">
    <source>
        <dbReference type="ARBA" id="ARBA00024343"/>
    </source>
</evidence>